<reference evidence="2" key="2">
    <citation type="submission" date="2018-05" db="EMBL/GenBank/DDBJ databases">
        <title>OpunRS2 (Oryza punctata Reference Sequence Version 2).</title>
        <authorList>
            <person name="Zhang J."/>
            <person name="Kudrna D."/>
            <person name="Lee S."/>
            <person name="Talag J."/>
            <person name="Welchert J."/>
            <person name="Wing R.A."/>
        </authorList>
    </citation>
    <scope>NUCLEOTIDE SEQUENCE [LARGE SCALE GENOMIC DNA]</scope>
</reference>
<evidence type="ECO:0000256" key="1">
    <source>
        <dbReference type="SAM" id="MobiDB-lite"/>
    </source>
</evidence>
<feature type="compositionally biased region" description="Basic and acidic residues" evidence="1">
    <location>
        <begin position="71"/>
        <end position="84"/>
    </location>
</feature>
<dbReference type="HOGENOM" id="CLU_1974138_0_0_1"/>
<dbReference type="AlphaFoldDB" id="A0A0E0L983"/>
<sequence>MAAGRRAEQAGQMHHLHASGSTIRMHAWELGRETHAEAIDGEASVAAGRGTRFPLPPVSPPHLGNRGRARRAPEGGDVELHGEDEVGMAAKLGPGVGLRRHSDLIRGDPRPPPPPISEAIAIWKGFK</sequence>
<reference evidence="2" key="1">
    <citation type="submission" date="2015-04" db="UniProtKB">
        <authorList>
            <consortium name="EnsemblPlants"/>
        </authorList>
    </citation>
    <scope>IDENTIFICATION</scope>
</reference>
<name>A0A0E0L983_ORYPU</name>
<proteinExistence type="predicted"/>
<evidence type="ECO:0000313" key="2">
    <source>
        <dbReference type="EnsemblPlants" id="OPUNC06G06700.1"/>
    </source>
</evidence>
<dbReference type="Proteomes" id="UP000026962">
    <property type="component" value="Chromosome 6"/>
</dbReference>
<dbReference type="Gramene" id="OPUNC06G06700.1">
    <property type="protein sequence ID" value="OPUNC06G06700.1"/>
    <property type="gene ID" value="OPUNC06G06700"/>
</dbReference>
<protein>
    <submittedName>
        <fullName evidence="2">Uncharacterized protein</fullName>
    </submittedName>
</protein>
<feature type="region of interest" description="Disordered" evidence="1">
    <location>
        <begin position="48"/>
        <end position="119"/>
    </location>
</feature>
<evidence type="ECO:0000313" key="3">
    <source>
        <dbReference type="Proteomes" id="UP000026962"/>
    </source>
</evidence>
<dbReference type="EnsemblPlants" id="OPUNC06G06700.1">
    <property type="protein sequence ID" value="OPUNC06G06700.1"/>
    <property type="gene ID" value="OPUNC06G06700"/>
</dbReference>
<accession>A0A0E0L983</accession>
<keyword evidence="3" id="KW-1185">Reference proteome</keyword>
<organism evidence="2">
    <name type="scientific">Oryza punctata</name>
    <name type="common">Red rice</name>
    <dbReference type="NCBI Taxonomy" id="4537"/>
    <lineage>
        <taxon>Eukaryota</taxon>
        <taxon>Viridiplantae</taxon>
        <taxon>Streptophyta</taxon>
        <taxon>Embryophyta</taxon>
        <taxon>Tracheophyta</taxon>
        <taxon>Spermatophyta</taxon>
        <taxon>Magnoliopsida</taxon>
        <taxon>Liliopsida</taxon>
        <taxon>Poales</taxon>
        <taxon>Poaceae</taxon>
        <taxon>BOP clade</taxon>
        <taxon>Oryzoideae</taxon>
        <taxon>Oryzeae</taxon>
        <taxon>Oryzinae</taxon>
        <taxon>Oryza</taxon>
    </lineage>
</organism>
<feature type="compositionally biased region" description="Basic and acidic residues" evidence="1">
    <location>
        <begin position="100"/>
        <end position="109"/>
    </location>
</feature>